<keyword evidence="3" id="KW-1185">Reference proteome</keyword>
<sequence>MGETESHKKAKTKAAGKKGETEVQLSGNRRLDALTASGKRATEIERSGDAAKLEKAARRLKASEAPQKVLKVPQTDMDVAVAAMRAIGVSGNVENLSGTKSKKIRISKK</sequence>
<feature type="region of interest" description="Disordered" evidence="1">
    <location>
        <begin position="1"/>
        <end position="24"/>
    </location>
</feature>
<gene>
    <name evidence="2" type="ordered locus">Desac_0618</name>
</gene>
<dbReference type="KEGG" id="dao:Desac_0618"/>
<dbReference type="EMBL" id="CP002629">
    <property type="protein sequence ID" value="AEB08504.1"/>
    <property type="molecule type" value="Genomic_DNA"/>
</dbReference>
<dbReference type="Proteomes" id="UP000000483">
    <property type="component" value="Chromosome"/>
</dbReference>
<protein>
    <submittedName>
        <fullName evidence="2">Response regulator receiver protein</fullName>
    </submittedName>
</protein>
<proteinExistence type="predicted"/>
<organism evidence="2 3">
    <name type="scientific">Desulfobacca acetoxidans (strain ATCC 700848 / DSM 11109 / ASRB2)</name>
    <dbReference type="NCBI Taxonomy" id="880072"/>
    <lineage>
        <taxon>Bacteria</taxon>
        <taxon>Pseudomonadati</taxon>
        <taxon>Thermodesulfobacteriota</taxon>
        <taxon>Desulfobaccia</taxon>
        <taxon>Desulfobaccales</taxon>
        <taxon>Desulfobaccaceae</taxon>
        <taxon>Desulfobacca</taxon>
    </lineage>
</organism>
<accession>F2NG91</accession>
<reference evidence="3" key="2">
    <citation type="submission" date="2011-03" db="EMBL/GenBank/DDBJ databases">
        <title>The complete genome of Desulfobacca acetoxidans DSM 11109.</title>
        <authorList>
            <consortium name="US DOE Joint Genome Institute (JGI-PGF)"/>
            <person name="Lucas S."/>
            <person name="Copeland A."/>
            <person name="Lapidus A."/>
            <person name="Bruce D."/>
            <person name="Goodwin L."/>
            <person name="Pitluck S."/>
            <person name="Peters L."/>
            <person name="Kyrpides N."/>
            <person name="Mavromatis K."/>
            <person name="Ivanova N."/>
            <person name="Ovchinnikova G."/>
            <person name="Teshima H."/>
            <person name="Detter J.C."/>
            <person name="Han C."/>
            <person name="Land M."/>
            <person name="Hauser L."/>
            <person name="Markowitz V."/>
            <person name="Cheng J.-F."/>
            <person name="Hugenholtz P."/>
            <person name="Woyke T."/>
            <person name="Wu D."/>
            <person name="Spring S."/>
            <person name="Schueler E."/>
            <person name="Brambilla E."/>
            <person name="Klenk H.-P."/>
            <person name="Eisen J.A."/>
        </authorList>
    </citation>
    <scope>NUCLEOTIDE SEQUENCE [LARGE SCALE GENOMIC DNA]</scope>
    <source>
        <strain evidence="3">ATCC 700848 / DSM 11109 / ASRB2</strain>
    </source>
</reference>
<evidence type="ECO:0000313" key="3">
    <source>
        <dbReference type="Proteomes" id="UP000000483"/>
    </source>
</evidence>
<dbReference type="STRING" id="880072.Desac_0618"/>
<reference evidence="2 3" key="1">
    <citation type="journal article" date="2011" name="Stand. Genomic Sci.">
        <title>Complete genome sequence of the acetate-degrading sulfate reducer Desulfobacca acetoxidans type strain (ASRB2).</title>
        <authorList>
            <person name="Goker M."/>
            <person name="Teshima H."/>
            <person name="Lapidus A."/>
            <person name="Nolan M."/>
            <person name="Lucas S."/>
            <person name="Hammon N."/>
            <person name="Deshpande S."/>
            <person name="Cheng J.F."/>
            <person name="Tapia R."/>
            <person name="Han C."/>
            <person name="Goodwin L."/>
            <person name="Pitluck S."/>
            <person name="Huntemann M."/>
            <person name="Liolios K."/>
            <person name="Ivanova N."/>
            <person name="Pagani I."/>
            <person name="Mavromatis K."/>
            <person name="Ovchinikova G."/>
            <person name="Pati A."/>
            <person name="Chen A."/>
            <person name="Palaniappan K."/>
            <person name="Land M."/>
            <person name="Hauser L."/>
            <person name="Brambilla E.M."/>
            <person name="Rohde M."/>
            <person name="Spring S."/>
            <person name="Detter J.C."/>
            <person name="Woyke T."/>
            <person name="Bristow J."/>
            <person name="Eisen J.A."/>
            <person name="Markowitz V."/>
            <person name="Hugenholtz P."/>
            <person name="Kyrpides N.C."/>
            <person name="Klenk H.P."/>
        </authorList>
    </citation>
    <scope>NUCLEOTIDE SEQUENCE [LARGE SCALE GENOMIC DNA]</scope>
    <source>
        <strain evidence="3">ATCC 700848 / DSM 11109 / ASRB2</strain>
    </source>
</reference>
<dbReference type="RefSeq" id="WP_013705617.1">
    <property type="nucleotide sequence ID" value="NC_015388.1"/>
</dbReference>
<name>F2NG91_DESAR</name>
<evidence type="ECO:0000256" key="1">
    <source>
        <dbReference type="SAM" id="MobiDB-lite"/>
    </source>
</evidence>
<dbReference type="AlphaFoldDB" id="F2NG91"/>
<dbReference type="OrthoDB" id="9951029at2"/>
<evidence type="ECO:0000313" key="2">
    <source>
        <dbReference type="EMBL" id="AEB08504.1"/>
    </source>
</evidence>
<dbReference type="HOGENOM" id="CLU_2179561_0_0_7"/>